<keyword evidence="2" id="KW-1185">Reference proteome</keyword>
<organism evidence="2">
    <name type="scientific">Harpegnathos saltator</name>
    <name type="common">Jerdon's jumping ant</name>
    <dbReference type="NCBI Taxonomy" id="610380"/>
    <lineage>
        <taxon>Eukaryota</taxon>
        <taxon>Metazoa</taxon>
        <taxon>Ecdysozoa</taxon>
        <taxon>Arthropoda</taxon>
        <taxon>Hexapoda</taxon>
        <taxon>Insecta</taxon>
        <taxon>Pterygota</taxon>
        <taxon>Neoptera</taxon>
        <taxon>Endopterygota</taxon>
        <taxon>Hymenoptera</taxon>
        <taxon>Apocrita</taxon>
        <taxon>Aculeata</taxon>
        <taxon>Formicoidea</taxon>
        <taxon>Formicidae</taxon>
        <taxon>Ponerinae</taxon>
        <taxon>Ponerini</taxon>
        <taxon>Harpegnathos</taxon>
    </lineage>
</organism>
<dbReference type="Proteomes" id="UP000008237">
    <property type="component" value="Unassembled WGS sequence"/>
</dbReference>
<evidence type="ECO:0000313" key="2">
    <source>
        <dbReference type="Proteomes" id="UP000008237"/>
    </source>
</evidence>
<dbReference type="AlphaFoldDB" id="E2C4U0"/>
<feature type="non-terminal residue" evidence="1">
    <location>
        <position position="1"/>
    </location>
</feature>
<feature type="non-terminal residue" evidence="1">
    <location>
        <position position="450"/>
    </location>
</feature>
<dbReference type="OMA" id="MINCAYC"/>
<sequence length="450" mass="51802">ADLEPKLQKRREKLEIYGLTLQPTVVIVGSIVHLTSFYVIVNNVKYASTSVMNAINLCFQTFFALNASYPADSEVVWYFLQKRVYSITKQKYQPNFITVDTTWHDIQQLMLTHSEYKRNKLLTDMGHNIKPVKIFFGTMEVRNNIEVKTQNVYGQLIPLRKVLEIYFEISDVFTKTCEYIAILDDAGEVSNIIQTDFWKPKIGNTSKENSFTFPLFLYEDAFKIANPLGSHAGIYKCGMYISIPCLPRELHSKLNNIFLAQLYHAHNLGLHSILGFVESFSATFCCRFCKVPKDISCKLCSENFSALRNKINYAQDIATNNVSFTGIKEMCAFNILDTFHAVENYSVDVMHDLLEGVCVYEMNSILRYCIIEEQYFTLDTLNWRLQFFNFGPVANRPLTISKSQLLNKSITMSASEMLSLILNFGLIVGDLIINPDDKYWQLFILLRKIL</sequence>
<evidence type="ECO:0000313" key="1">
    <source>
        <dbReference type="EMBL" id="EFN77041.1"/>
    </source>
</evidence>
<name>E2C4U0_HARSA</name>
<dbReference type="EMBL" id="GL452634">
    <property type="protein sequence ID" value="EFN77041.1"/>
    <property type="molecule type" value="Genomic_DNA"/>
</dbReference>
<protein>
    <submittedName>
        <fullName evidence="1">Uncharacterized protein</fullName>
    </submittedName>
</protein>
<reference evidence="1 2" key="1">
    <citation type="journal article" date="2010" name="Science">
        <title>Genomic comparison of the ants Camponotus floridanus and Harpegnathos saltator.</title>
        <authorList>
            <person name="Bonasio R."/>
            <person name="Zhang G."/>
            <person name="Ye C."/>
            <person name="Mutti N.S."/>
            <person name="Fang X."/>
            <person name="Qin N."/>
            <person name="Donahue G."/>
            <person name="Yang P."/>
            <person name="Li Q."/>
            <person name="Li C."/>
            <person name="Zhang P."/>
            <person name="Huang Z."/>
            <person name="Berger S.L."/>
            <person name="Reinberg D."/>
            <person name="Wang J."/>
            <person name="Liebig J."/>
        </authorList>
    </citation>
    <scope>NUCLEOTIDE SEQUENCE [LARGE SCALE GENOMIC DNA]</scope>
    <source>
        <strain evidence="1 2">R22 G/1</strain>
    </source>
</reference>
<accession>E2C4U0</accession>
<dbReference type="InParanoid" id="E2C4U0"/>
<gene>
    <name evidence="1" type="ORF">EAI_10271</name>
</gene>
<proteinExistence type="predicted"/>